<proteinExistence type="predicted"/>
<dbReference type="OrthoDB" id="6501821at2759"/>
<name>A0A1Y3BRS0_EURMA</name>
<dbReference type="PANTHER" id="PTHR47327">
    <property type="entry name" value="FI18240P1-RELATED"/>
    <property type="match status" value="1"/>
</dbReference>
<gene>
    <name evidence="4" type="ORF">BLA29_006637</name>
</gene>
<protein>
    <recommendedName>
        <fullName evidence="3">ZP domain-containing protein</fullName>
    </recommendedName>
</protein>
<dbReference type="GO" id="GO:0009653">
    <property type="term" value="P:anatomical structure morphogenesis"/>
    <property type="evidence" value="ECO:0007669"/>
    <property type="project" value="TreeGrafter"/>
</dbReference>
<keyword evidence="5" id="KW-1185">Reference proteome</keyword>
<dbReference type="Proteomes" id="UP000194236">
    <property type="component" value="Unassembled WGS sequence"/>
</dbReference>
<dbReference type="PROSITE" id="PS51034">
    <property type="entry name" value="ZP_2"/>
    <property type="match status" value="1"/>
</dbReference>
<dbReference type="AlphaFoldDB" id="A0A1Y3BRS0"/>
<evidence type="ECO:0000313" key="4">
    <source>
        <dbReference type="EMBL" id="OTF83701.1"/>
    </source>
</evidence>
<keyword evidence="2" id="KW-0472">Membrane</keyword>
<feature type="region of interest" description="Disordered" evidence="1">
    <location>
        <begin position="76"/>
        <end position="95"/>
    </location>
</feature>
<accession>A0A1Y3BRS0</accession>
<evidence type="ECO:0000256" key="1">
    <source>
        <dbReference type="SAM" id="MobiDB-lite"/>
    </source>
</evidence>
<sequence length="226" mass="25359">MSEFVLIDSDGCPTDVAIMKPVLKSREGTKTLETNFEAFKFPSSDIVQFKALITPCITNCEPINCNLNLPNGRTSQSISYGRRRRRRSPSINDNIDDPRQNVIVVESLSVTDKFSVKEGKIKQANFEGDRLPRMEITSPCINVISLMIFAVAFLVCQTILIISWSYIWSKKRKNTLLENELIYGTTSSGSSQWSMVPSTNQTTKRTCGPSPSFVYSVPSRQHGYLS</sequence>
<dbReference type="InterPro" id="IPR052774">
    <property type="entry name" value="Celegans_DevNeuronal_Protein"/>
</dbReference>
<dbReference type="EMBL" id="MUJZ01002543">
    <property type="protein sequence ID" value="OTF83701.1"/>
    <property type="molecule type" value="Genomic_DNA"/>
</dbReference>
<keyword evidence="2" id="KW-0812">Transmembrane</keyword>
<comment type="caution">
    <text evidence="4">The sequence shown here is derived from an EMBL/GenBank/DDBJ whole genome shotgun (WGS) entry which is preliminary data.</text>
</comment>
<evidence type="ECO:0000256" key="2">
    <source>
        <dbReference type="SAM" id="Phobius"/>
    </source>
</evidence>
<organism evidence="4 5">
    <name type="scientific">Euroglyphus maynei</name>
    <name type="common">Mayne's house dust mite</name>
    <dbReference type="NCBI Taxonomy" id="6958"/>
    <lineage>
        <taxon>Eukaryota</taxon>
        <taxon>Metazoa</taxon>
        <taxon>Ecdysozoa</taxon>
        <taxon>Arthropoda</taxon>
        <taxon>Chelicerata</taxon>
        <taxon>Arachnida</taxon>
        <taxon>Acari</taxon>
        <taxon>Acariformes</taxon>
        <taxon>Sarcoptiformes</taxon>
        <taxon>Astigmata</taxon>
        <taxon>Psoroptidia</taxon>
        <taxon>Analgoidea</taxon>
        <taxon>Pyroglyphidae</taxon>
        <taxon>Pyroglyphinae</taxon>
        <taxon>Euroglyphus</taxon>
    </lineage>
</organism>
<evidence type="ECO:0000259" key="3">
    <source>
        <dbReference type="PROSITE" id="PS51034"/>
    </source>
</evidence>
<feature type="transmembrane region" description="Helical" evidence="2">
    <location>
        <begin position="143"/>
        <end position="167"/>
    </location>
</feature>
<evidence type="ECO:0000313" key="5">
    <source>
        <dbReference type="Proteomes" id="UP000194236"/>
    </source>
</evidence>
<dbReference type="InterPro" id="IPR001507">
    <property type="entry name" value="ZP_dom"/>
</dbReference>
<dbReference type="PANTHER" id="PTHR47327:SF2">
    <property type="entry name" value="FI18240P1-RELATED"/>
    <property type="match status" value="1"/>
</dbReference>
<reference evidence="4 5" key="1">
    <citation type="submission" date="2017-03" db="EMBL/GenBank/DDBJ databases">
        <title>Genome Survey of Euroglyphus maynei.</title>
        <authorList>
            <person name="Arlian L.G."/>
            <person name="Morgan M.S."/>
            <person name="Rider S.D."/>
        </authorList>
    </citation>
    <scope>NUCLEOTIDE SEQUENCE [LARGE SCALE GENOMIC DNA]</scope>
    <source>
        <strain evidence="4">Arlian Lab</strain>
        <tissue evidence="4">Whole body</tissue>
    </source>
</reference>
<feature type="compositionally biased region" description="Polar residues" evidence="1">
    <location>
        <begin position="193"/>
        <end position="205"/>
    </location>
</feature>
<keyword evidence="2" id="KW-1133">Transmembrane helix</keyword>
<feature type="region of interest" description="Disordered" evidence="1">
    <location>
        <begin position="193"/>
        <end position="226"/>
    </location>
</feature>
<feature type="domain" description="ZP" evidence="3">
    <location>
        <begin position="1"/>
        <end position="72"/>
    </location>
</feature>